<dbReference type="EMBL" id="AK230065">
    <property type="protein sequence ID" value="BAF01885.1"/>
    <property type="molecule type" value="mRNA"/>
</dbReference>
<dbReference type="AlphaFoldDB" id="Q0WLX2"/>
<evidence type="ECO:0000313" key="1">
    <source>
        <dbReference type="EMBL" id="BAF01885.1"/>
    </source>
</evidence>
<name>Q0WLX2_ARATH</name>
<reference evidence="1" key="1">
    <citation type="submission" date="2006-07" db="EMBL/GenBank/DDBJ databases">
        <title>Large-scale analysis of RIKEN Arabidopsis full-length (RAFL) cDNAs.</title>
        <authorList>
            <person name="Totoki Y."/>
            <person name="Seki M."/>
            <person name="Ishida J."/>
            <person name="Nakajima M."/>
            <person name="Enju A."/>
            <person name="Morosawa T."/>
            <person name="Kamiya A."/>
            <person name="Narusaka M."/>
            <person name="Shin-i T."/>
            <person name="Nakagawa M."/>
            <person name="Sakamoto N."/>
            <person name="Oishi K."/>
            <person name="Kohara Y."/>
            <person name="Kobayashi M."/>
            <person name="Toyoda A."/>
            <person name="Sakaki Y."/>
            <person name="Sakurai T."/>
            <person name="Iida K."/>
            <person name="Akiyama K."/>
            <person name="Satou M."/>
            <person name="Toyoda T."/>
            <person name="Konagaya A."/>
            <person name="Carninci P."/>
            <person name="Kawai J."/>
            <person name="Hayashizaki Y."/>
            <person name="Shinozaki K."/>
        </authorList>
    </citation>
    <scope>NUCLEOTIDE SEQUENCE</scope>
</reference>
<organism evidence="1">
    <name type="scientific">Arabidopsis thaliana</name>
    <name type="common">Mouse-ear cress</name>
    <dbReference type="NCBI Taxonomy" id="3702"/>
    <lineage>
        <taxon>Eukaryota</taxon>
        <taxon>Viridiplantae</taxon>
        <taxon>Streptophyta</taxon>
        <taxon>Embryophyta</taxon>
        <taxon>Tracheophyta</taxon>
        <taxon>Spermatophyta</taxon>
        <taxon>Magnoliopsida</taxon>
        <taxon>eudicotyledons</taxon>
        <taxon>Gunneridae</taxon>
        <taxon>Pentapetalae</taxon>
        <taxon>rosids</taxon>
        <taxon>malvids</taxon>
        <taxon>Brassicales</taxon>
        <taxon>Brassicaceae</taxon>
        <taxon>Camelineae</taxon>
        <taxon>Arabidopsis</taxon>
    </lineage>
</organism>
<proteinExistence type="evidence at transcript level"/>
<accession>Q0WLX2</accession>
<protein>
    <submittedName>
        <fullName evidence="1">Uncharacterized protein</fullName>
    </submittedName>
</protein>
<sequence length="38" mass="4695">MNYPSKYPPPDSIKKNTYYIISYQVFISYKKKISYMFF</sequence>